<dbReference type="SUPFAM" id="SSF52788">
    <property type="entry name" value="Phosphotyrosine protein phosphatases I"/>
    <property type="match status" value="1"/>
</dbReference>
<dbReference type="RefSeq" id="WP_001176903.1">
    <property type="nucleotide sequence ID" value="NZ_JEXD01000015.1"/>
</dbReference>
<evidence type="ECO:0000256" key="5">
    <source>
        <dbReference type="ARBA" id="ARBA00051722"/>
    </source>
</evidence>
<comment type="caution">
    <text evidence="8">The sequence shown here is derived from an EMBL/GenBank/DDBJ whole genome shotgun (WGS) entry which is preliminary data.</text>
</comment>
<accession>A0A009PXQ0</accession>
<proteinExistence type="inferred from homology"/>
<dbReference type="GO" id="GO:0004725">
    <property type="term" value="F:protein tyrosine phosphatase activity"/>
    <property type="evidence" value="ECO:0007669"/>
    <property type="project" value="UniProtKB-EC"/>
</dbReference>
<evidence type="ECO:0000256" key="4">
    <source>
        <dbReference type="ARBA" id="ARBA00022912"/>
    </source>
</evidence>
<dbReference type="AlphaFoldDB" id="A0A009PXQ0"/>
<keyword evidence="3 8" id="KW-0378">Hydrolase</keyword>
<dbReference type="PRINTS" id="PR00719">
    <property type="entry name" value="LMWPTPASE"/>
</dbReference>
<feature type="active site" description="Proton donor" evidence="6">
    <location>
        <position position="115"/>
    </location>
</feature>
<evidence type="ECO:0000313" key="8">
    <source>
        <dbReference type="EMBL" id="EXC07228.1"/>
    </source>
</evidence>
<dbReference type="InterPro" id="IPR023485">
    <property type="entry name" value="Ptyr_pPase"/>
</dbReference>
<dbReference type="PANTHER" id="PTHR11717">
    <property type="entry name" value="LOW MOLECULAR WEIGHT PROTEIN TYROSINE PHOSPHATASE"/>
    <property type="match status" value="1"/>
</dbReference>
<comment type="catalytic activity">
    <reaction evidence="5">
        <text>O-phospho-L-tyrosyl-[protein] + H2O = L-tyrosyl-[protein] + phosphate</text>
        <dbReference type="Rhea" id="RHEA:10684"/>
        <dbReference type="Rhea" id="RHEA-COMP:10136"/>
        <dbReference type="Rhea" id="RHEA-COMP:20101"/>
        <dbReference type="ChEBI" id="CHEBI:15377"/>
        <dbReference type="ChEBI" id="CHEBI:43474"/>
        <dbReference type="ChEBI" id="CHEBI:46858"/>
        <dbReference type="ChEBI" id="CHEBI:61978"/>
        <dbReference type="EC" id="3.1.3.48"/>
    </reaction>
</comment>
<dbReference type="Pfam" id="PF01451">
    <property type="entry name" value="LMWPc"/>
    <property type="match status" value="1"/>
</dbReference>
<name>A0A009PXQ0_ACIBA</name>
<evidence type="ECO:0000256" key="1">
    <source>
        <dbReference type="ARBA" id="ARBA00011063"/>
    </source>
</evidence>
<dbReference type="EC" id="3.1.3.48" evidence="2"/>
<reference evidence="8 9" key="1">
    <citation type="submission" date="2014-02" db="EMBL/GenBank/DDBJ databases">
        <title>Comparative genomics and transcriptomics to identify genetic mechanisms underlying the emergence of carbapenem resistant Acinetobacter baumannii (CRAb).</title>
        <authorList>
            <person name="Harris A.D."/>
            <person name="Johnson K.J."/>
            <person name="George J."/>
            <person name="Shefchek K."/>
            <person name="Daugherty S.C."/>
            <person name="Parankush S."/>
            <person name="Sadzewicz L."/>
            <person name="Tallon L."/>
            <person name="Sengamalay N."/>
            <person name="Hazen T.H."/>
            <person name="Rasko D.A."/>
        </authorList>
    </citation>
    <scope>NUCLEOTIDE SEQUENCE [LARGE SCALE GENOMIC DNA]</scope>
    <source>
        <strain evidence="8 9">625974</strain>
    </source>
</reference>
<keyword evidence="4" id="KW-0904">Protein phosphatase</keyword>
<dbReference type="SMART" id="SM00226">
    <property type="entry name" value="LMWPc"/>
    <property type="match status" value="1"/>
</dbReference>
<evidence type="ECO:0000256" key="6">
    <source>
        <dbReference type="PIRSR" id="PIRSR617867-1"/>
    </source>
</evidence>
<feature type="active site" evidence="6">
    <location>
        <position position="16"/>
    </location>
</feature>
<feature type="active site" description="Nucleophile" evidence="6">
    <location>
        <position position="10"/>
    </location>
</feature>
<dbReference type="InterPro" id="IPR036196">
    <property type="entry name" value="Ptyr_pPase_sf"/>
</dbReference>
<dbReference type="EMBL" id="JEXD01000015">
    <property type="protein sequence ID" value="EXC07228.1"/>
    <property type="molecule type" value="Genomic_DNA"/>
</dbReference>
<evidence type="ECO:0000256" key="2">
    <source>
        <dbReference type="ARBA" id="ARBA00013064"/>
    </source>
</evidence>
<gene>
    <name evidence="8" type="primary">ptp</name>
    <name evidence="8" type="ORF">J506_2111</name>
</gene>
<dbReference type="PATRIC" id="fig|1310607.3.peg.2048"/>
<feature type="domain" description="Phosphotyrosine protein phosphatase I" evidence="7">
    <location>
        <begin position="4"/>
        <end position="141"/>
    </location>
</feature>
<comment type="similarity">
    <text evidence="1">Belongs to the low molecular weight phosphotyrosine protein phosphatase family.</text>
</comment>
<evidence type="ECO:0000259" key="7">
    <source>
        <dbReference type="SMART" id="SM00226"/>
    </source>
</evidence>
<dbReference type="InterPro" id="IPR050438">
    <property type="entry name" value="LMW_PTPase"/>
</dbReference>
<protein>
    <recommendedName>
        <fullName evidence="2">protein-tyrosine-phosphatase</fullName>
        <ecNumber evidence="2">3.1.3.48</ecNumber>
    </recommendedName>
</protein>
<organism evidence="8 9">
    <name type="scientific">Acinetobacter baumannii 625974</name>
    <dbReference type="NCBI Taxonomy" id="1310607"/>
    <lineage>
        <taxon>Bacteria</taxon>
        <taxon>Pseudomonadati</taxon>
        <taxon>Pseudomonadota</taxon>
        <taxon>Gammaproteobacteria</taxon>
        <taxon>Moraxellales</taxon>
        <taxon>Moraxellaceae</taxon>
        <taxon>Acinetobacter</taxon>
        <taxon>Acinetobacter calcoaceticus/baumannii complex</taxon>
    </lineage>
</organism>
<dbReference type="InterPro" id="IPR017867">
    <property type="entry name" value="Tyr_phospatase_low_mol_wt"/>
</dbReference>
<dbReference type="CDD" id="cd16343">
    <property type="entry name" value="LMWPTP"/>
    <property type="match status" value="1"/>
</dbReference>
<dbReference type="Gene3D" id="3.40.50.2300">
    <property type="match status" value="1"/>
</dbReference>
<dbReference type="Proteomes" id="UP000021108">
    <property type="component" value="Unassembled WGS sequence"/>
</dbReference>
<evidence type="ECO:0000256" key="3">
    <source>
        <dbReference type="ARBA" id="ARBA00022801"/>
    </source>
</evidence>
<sequence length="142" mass="16340">MQLQNILVVCVGNICRSPMAEYFLKAQHPTLNISSAGISALVGHTADEKAIHCMDQLNIDMRPHVARQLSAELIKQNDLILVMSNNQQKHIEQTWPFAKGKIFRLGHWQGQNIPDPYQHDQAFFDQTCRNIQSYVQDWRTQL</sequence>
<evidence type="ECO:0000313" key="9">
    <source>
        <dbReference type="Proteomes" id="UP000021108"/>
    </source>
</evidence>
<dbReference type="PANTHER" id="PTHR11717:SF31">
    <property type="entry name" value="LOW MOLECULAR WEIGHT PROTEIN-TYROSINE-PHOSPHATASE ETP-RELATED"/>
    <property type="match status" value="1"/>
</dbReference>